<proteinExistence type="predicted"/>
<accession>A0ACC1Q445</accession>
<evidence type="ECO:0000313" key="2">
    <source>
        <dbReference type="Proteomes" id="UP001144978"/>
    </source>
</evidence>
<name>A0ACC1Q445_9APHY</name>
<keyword evidence="2" id="KW-1185">Reference proteome</keyword>
<dbReference type="Proteomes" id="UP001144978">
    <property type="component" value="Unassembled WGS sequence"/>
</dbReference>
<evidence type="ECO:0000313" key="1">
    <source>
        <dbReference type="EMBL" id="KAJ3009279.1"/>
    </source>
</evidence>
<protein>
    <submittedName>
        <fullName evidence="1">Uncharacterized protein</fullName>
    </submittedName>
</protein>
<reference evidence="1" key="1">
    <citation type="submission" date="2022-08" db="EMBL/GenBank/DDBJ databases">
        <title>Genome Sequence of Pycnoporus sanguineus.</title>
        <authorList>
            <person name="Buettner E."/>
        </authorList>
    </citation>
    <scope>NUCLEOTIDE SEQUENCE</scope>
    <source>
        <strain evidence="1">CG-C14</strain>
    </source>
</reference>
<dbReference type="EMBL" id="JANSHE010000563">
    <property type="protein sequence ID" value="KAJ3009279.1"/>
    <property type="molecule type" value="Genomic_DNA"/>
</dbReference>
<organism evidence="1 2">
    <name type="scientific">Trametes sanguinea</name>
    <dbReference type="NCBI Taxonomy" id="158606"/>
    <lineage>
        <taxon>Eukaryota</taxon>
        <taxon>Fungi</taxon>
        <taxon>Dikarya</taxon>
        <taxon>Basidiomycota</taxon>
        <taxon>Agaricomycotina</taxon>
        <taxon>Agaricomycetes</taxon>
        <taxon>Polyporales</taxon>
        <taxon>Polyporaceae</taxon>
        <taxon>Trametes</taxon>
    </lineage>
</organism>
<gene>
    <name evidence="1" type="ORF">NUW54_g2835</name>
</gene>
<comment type="caution">
    <text evidence="1">The sequence shown here is derived from an EMBL/GenBank/DDBJ whole genome shotgun (WGS) entry which is preliminary data.</text>
</comment>
<sequence>MIVVRIGLASDRKIIDATTHIGSFAAVAHPHGHSDRNMPRLRVPQASYEMKDITVEITQLLESTSMNFVLDEGASAARHEVRKSRSSAGQPSQKSAPSQPSDDTSVWDQRDPRTHPQGYPAVEARASILNTLCESQSPQPAAFTALCLLRHGLSRRPARLPGFRKATRQRALHHTSFDPWVSDCQTHHSLCLGIFIKMIPFAEKYNTRVILLNRRDYPGARPYTAQELALVQPVDADIDEKARDMPWLFMRDRAVELYEWLAIAVKEGTILPVDPQTSTGGVIVAGWSFGAVWMTAFLAHVATT</sequence>